<evidence type="ECO:0000313" key="7">
    <source>
        <dbReference type="Proteomes" id="UP001141806"/>
    </source>
</evidence>
<dbReference type="GO" id="GO:0016757">
    <property type="term" value="F:glycosyltransferase activity"/>
    <property type="evidence" value="ECO:0007669"/>
    <property type="project" value="UniProtKB-KW"/>
</dbReference>
<evidence type="ECO:0000256" key="1">
    <source>
        <dbReference type="ARBA" id="ARBA00004877"/>
    </source>
</evidence>
<reference evidence="6" key="1">
    <citation type="journal article" date="2023" name="Plant J.">
        <title>The genome of the king protea, Protea cynaroides.</title>
        <authorList>
            <person name="Chang J."/>
            <person name="Duong T.A."/>
            <person name="Schoeman C."/>
            <person name="Ma X."/>
            <person name="Roodt D."/>
            <person name="Barker N."/>
            <person name="Li Z."/>
            <person name="Van de Peer Y."/>
            <person name="Mizrachi E."/>
        </authorList>
    </citation>
    <scope>NUCLEOTIDE SEQUENCE</scope>
    <source>
        <tissue evidence="6">Young leaves</tissue>
    </source>
</reference>
<proteinExistence type="inferred from homology"/>
<evidence type="ECO:0000256" key="2">
    <source>
        <dbReference type="ARBA" id="ARBA00006351"/>
    </source>
</evidence>
<name>A0A9Q0KSV9_9MAGN</name>
<dbReference type="InterPro" id="IPR029044">
    <property type="entry name" value="Nucleotide-diphossugar_trans"/>
</dbReference>
<dbReference type="SUPFAM" id="SSF53448">
    <property type="entry name" value="Nucleotide-diphospho-sugar transferases"/>
    <property type="match status" value="1"/>
</dbReference>
<comment type="similarity">
    <text evidence="2 5">Belongs to the glycosyltransferase 8 family.</text>
</comment>
<comment type="caution">
    <text evidence="6">The sequence shown here is derived from an EMBL/GenBank/DDBJ whole genome shotgun (WGS) entry which is preliminary data.</text>
</comment>
<dbReference type="Proteomes" id="UP001141806">
    <property type="component" value="Unassembled WGS sequence"/>
</dbReference>
<keyword evidence="7" id="KW-1185">Reference proteome</keyword>
<evidence type="ECO:0000256" key="5">
    <source>
        <dbReference type="RuleBase" id="RU362027"/>
    </source>
</evidence>
<dbReference type="PANTHER" id="PTHR13778:SF40">
    <property type="entry name" value="GALACTURONOSYLTRANSFERASE-LIKE 9-RELATED"/>
    <property type="match status" value="1"/>
</dbReference>
<evidence type="ECO:0000256" key="3">
    <source>
        <dbReference type="ARBA" id="ARBA00022676"/>
    </source>
</evidence>
<dbReference type="GO" id="GO:0005794">
    <property type="term" value="C:Golgi apparatus"/>
    <property type="evidence" value="ECO:0007669"/>
    <property type="project" value="TreeGrafter"/>
</dbReference>
<protein>
    <recommendedName>
        <fullName evidence="5">Hexosyltransferase</fullName>
        <ecNumber evidence="5">2.4.1.-</ecNumber>
    </recommendedName>
</protein>
<evidence type="ECO:0000256" key="4">
    <source>
        <dbReference type="ARBA" id="ARBA00022679"/>
    </source>
</evidence>
<gene>
    <name evidence="6" type="ORF">NE237_000827</name>
</gene>
<evidence type="ECO:0000313" key="6">
    <source>
        <dbReference type="EMBL" id="KAJ4975721.1"/>
    </source>
</evidence>
<organism evidence="6 7">
    <name type="scientific">Protea cynaroides</name>
    <dbReference type="NCBI Taxonomy" id="273540"/>
    <lineage>
        <taxon>Eukaryota</taxon>
        <taxon>Viridiplantae</taxon>
        <taxon>Streptophyta</taxon>
        <taxon>Embryophyta</taxon>
        <taxon>Tracheophyta</taxon>
        <taxon>Spermatophyta</taxon>
        <taxon>Magnoliopsida</taxon>
        <taxon>Proteales</taxon>
        <taxon>Proteaceae</taxon>
        <taxon>Protea</taxon>
    </lineage>
</organism>
<dbReference type="Pfam" id="PF01501">
    <property type="entry name" value="Glyco_transf_8"/>
    <property type="match status" value="1"/>
</dbReference>
<keyword evidence="3" id="KW-0328">Glycosyltransferase</keyword>
<dbReference type="EC" id="2.4.1.-" evidence="5"/>
<dbReference type="Gene3D" id="1.20.1050.10">
    <property type="match status" value="1"/>
</dbReference>
<dbReference type="OrthoDB" id="1650090at2759"/>
<sequence length="212" mass="24843">MTTLIISKKVGSSHVKSTKAQGTRRAWNYLADILEPCVHRVIYLDSDVIVVNDIRKFWDTSLTDLRIIGALEYCHANFTKYFSHRSWADLALSRVFKGRNPCYFNMGVMVMDLDRWRQGIYKKKIEGWMQLQKWKRIYDLESRAMTKHIAFEHHGKGTELLYHDLKKMAPVSVWMEGEAHQYDPVAIKLVFEQAVKPFIMKMKPNSTVVEEN</sequence>
<dbReference type="EMBL" id="JAMYWD010000003">
    <property type="protein sequence ID" value="KAJ4975721.1"/>
    <property type="molecule type" value="Genomic_DNA"/>
</dbReference>
<keyword evidence="4" id="KW-0808">Transferase</keyword>
<dbReference type="InterPro" id="IPR002495">
    <property type="entry name" value="Glyco_trans_8"/>
</dbReference>
<dbReference type="PANTHER" id="PTHR13778">
    <property type="entry name" value="GLYCOSYLTRANSFERASE 8 DOMAIN-CONTAINING PROTEIN"/>
    <property type="match status" value="1"/>
</dbReference>
<dbReference type="AlphaFoldDB" id="A0A9Q0KSV9"/>
<comment type="pathway">
    <text evidence="1">Glycan metabolism; pectin biosynthesis.</text>
</comment>
<dbReference type="Gene3D" id="3.90.550.10">
    <property type="entry name" value="Spore Coat Polysaccharide Biosynthesis Protein SpsA, Chain A"/>
    <property type="match status" value="1"/>
</dbReference>
<dbReference type="InterPro" id="IPR050748">
    <property type="entry name" value="Glycosyltrans_8_dom-fam"/>
</dbReference>
<accession>A0A9Q0KSV9</accession>